<dbReference type="SMART" id="SM00066">
    <property type="entry name" value="GAL4"/>
    <property type="match status" value="1"/>
</dbReference>
<feature type="region of interest" description="Disordered" evidence="4">
    <location>
        <begin position="1"/>
        <end position="31"/>
    </location>
</feature>
<feature type="compositionally biased region" description="Low complexity" evidence="4">
    <location>
        <begin position="681"/>
        <end position="699"/>
    </location>
</feature>
<accession>A0A5C3MNT9</accession>
<feature type="domain" description="Zn(2)-C6 fungal-type" evidence="6">
    <location>
        <begin position="37"/>
        <end position="66"/>
    </location>
</feature>
<keyword evidence="8" id="KW-1185">Reference proteome</keyword>
<keyword evidence="3" id="KW-0539">Nucleus</keyword>
<proteinExistence type="predicted"/>
<dbReference type="PROSITE" id="PS50048">
    <property type="entry name" value="ZN2_CY6_FUNGAL_2"/>
    <property type="match status" value="1"/>
</dbReference>
<dbReference type="InterPro" id="IPR001138">
    <property type="entry name" value="Zn2Cys6_DnaBD"/>
</dbReference>
<feature type="transmembrane region" description="Helical" evidence="5">
    <location>
        <begin position="562"/>
        <end position="584"/>
    </location>
</feature>
<dbReference type="GO" id="GO:0005634">
    <property type="term" value="C:nucleus"/>
    <property type="evidence" value="ECO:0007669"/>
    <property type="project" value="UniProtKB-SubCell"/>
</dbReference>
<reference evidence="7 8" key="1">
    <citation type="journal article" date="2019" name="Nat. Ecol. Evol.">
        <title>Megaphylogeny resolves global patterns of mushroom evolution.</title>
        <authorList>
            <person name="Varga T."/>
            <person name="Krizsan K."/>
            <person name="Foldi C."/>
            <person name="Dima B."/>
            <person name="Sanchez-Garcia M."/>
            <person name="Sanchez-Ramirez S."/>
            <person name="Szollosi G.J."/>
            <person name="Szarkandi J.G."/>
            <person name="Papp V."/>
            <person name="Albert L."/>
            <person name="Andreopoulos W."/>
            <person name="Angelini C."/>
            <person name="Antonin V."/>
            <person name="Barry K.W."/>
            <person name="Bougher N.L."/>
            <person name="Buchanan P."/>
            <person name="Buyck B."/>
            <person name="Bense V."/>
            <person name="Catcheside P."/>
            <person name="Chovatia M."/>
            <person name="Cooper J."/>
            <person name="Damon W."/>
            <person name="Desjardin D."/>
            <person name="Finy P."/>
            <person name="Geml J."/>
            <person name="Haridas S."/>
            <person name="Hughes K."/>
            <person name="Justo A."/>
            <person name="Karasinski D."/>
            <person name="Kautmanova I."/>
            <person name="Kiss B."/>
            <person name="Kocsube S."/>
            <person name="Kotiranta H."/>
            <person name="LaButti K.M."/>
            <person name="Lechner B.E."/>
            <person name="Liimatainen K."/>
            <person name="Lipzen A."/>
            <person name="Lukacs Z."/>
            <person name="Mihaltcheva S."/>
            <person name="Morgado L.N."/>
            <person name="Niskanen T."/>
            <person name="Noordeloos M.E."/>
            <person name="Ohm R.A."/>
            <person name="Ortiz-Santana B."/>
            <person name="Ovrebo C."/>
            <person name="Racz N."/>
            <person name="Riley R."/>
            <person name="Savchenko A."/>
            <person name="Shiryaev A."/>
            <person name="Soop K."/>
            <person name="Spirin V."/>
            <person name="Szebenyi C."/>
            <person name="Tomsovsky M."/>
            <person name="Tulloss R.E."/>
            <person name="Uehling J."/>
            <person name="Grigoriev I.V."/>
            <person name="Vagvolgyi C."/>
            <person name="Papp T."/>
            <person name="Martin F.M."/>
            <person name="Miettinen O."/>
            <person name="Hibbett D.S."/>
            <person name="Nagy L.G."/>
        </authorList>
    </citation>
    <scope>NUCLEOTIDE SEQUENCE [LARGE SCALE GENOMIC DNA]</scope>
    <source>
        <strain evidence="7 8">OMC1185</strain>
    </source>
</reference>
<dbReference type="InterPro" id="IPR007219">
    <property type="entry name" value="XnlR_reg_dom"/>
</dbReference>
<gene>
    <name evidence="7" type="ORF">OE88DRAFT_1638264</name>
</gene>
<keyword evidence="5" id="KW-0472">Membrane</keyword>
<dbReference type="EMBL" id="ML213529">
    <property type="protein sequence ID" value="TFK46537.1"/>
    <property type="molecule type" value="Genomic_DNA"/>
</dbReference>
<dbReference type="Pfam" id="PF04082">
    <property type="entry name" value="Fungal_trans"/>
    <property type="match status" value="1"/>
</dbReference>
<organism evidence="7 8">
    <name type="scientific">Heliocybe sulcata</name>
    <dbReference type="NCBI Taxonomy" id="5364"/>
    <lineage>
        <taxon>Eukaryota</taxon>
        <taxon>Fungi</taxon>
        <taxon>Dikarya</taxon>
        <taxon>Basidiomycota</taxon>
        <taxon>Agaricomycotina</taxon>
        <taxon>Agaricomycetes</taxon>
        <taxon>Gloeophyllales</taxon>
        <taxon>Gloeophyllaceae</taxon>
        <taxon>Heliocybe</taxon>
    </lineage>
</organism>
<evidence type="ECO:0000256" key="3">
    <source>
        <dbReference type="ARBA" id="ARBA00023242"/>
    </source>
</evidence>
<dbReference type="STRING" id="5364.A0A5C3MNT9"/>
<feature type="compositionally biased region" description="Low complexity" evidence="4">
    <location>
        <begin position="1"/>
        <end position="11"/>
    </location>
</feature>
<evidence type="ECO:0000256" key="2">
    <source>
        <dbReference type="ARBA" id="ARBA00022723"/>
    </source>
</evidence>
<evidence type="ECO:0000313" key="7">
    <source>
        <dbReference type="EMBL" id="TFK46537.1"/>
    </source>
</evidence>
<dbReference type="AlphaFoldDB" id="A0A5C3MNT9"/>
<dbReference type="GO" id="GO:0000981">
    <property type="term" value="F:DNA-binding transcription factor activity, RNA polymerase II-specific"/>
    <property type="evidence" value="ECO:0007669"/>
    <property type="project" value="InterPro"/>
</dbReference>
<keyword evidence="2" id="KW-0479">Metal-binding</keyword>
<dbReference type="PROSITE" id="PS00463">
    <property type="entry name" value="ZN2_CY6_FUNGAL_1"/>
    <property type="match status" value="1"/>
</dbReference>
<dbReference type="InterPro" id="IPR050613">
    <property type="entry name" value="Sec_Metabolite_Reg"/>
</dbReference>
<dbReference type="InterPro" id="IPR036864">
    <property type="entry name" value="Zn2-C6_fun-type_DNA-bd_sf"/>
</dbReference>
<evidence type="ECO:0000313" key="8">
    <source>
        <dbReference type="Proteomes" id="UP000305948"/>
    </source>
</evidence>
<sequence>MDPGTSSSPPSLDRSQSAPKPKRRRNNEVKRARGEISCAECRRLKMKCDKQIPCGTCTRRGCANICPQGVLSGGQGSRLILADTQALHRKITQMSERIRHLEDALSIMQADISQERHPLLRKELLHIKHWPEVEQEGASKPDPGQDTAVQEVVSAFGTLTVGEDGEAKYFGQSAGSELEEPGEIPVSLEITSYFDQNGPNTPLARNDPFAFESIEAILPSLPRAWALLEAYYAHAAYNFRPVQRDDLVNDIMSPIYRAVKESSEPGRVARDVPHKVGLLLLVFAMGALVDLTNQPYNEEAHKYYLMARSAMTARSITDSPVLETVQALSLVAVYHSTSGRKMTAETSWEFLGISLKLAQSVSRYRDCAGWNLDAKTVRRRRYVFWELYTADVLLSLHLGRPPAISLAYVDCEFPLDEEQSLTENGEVVPGFWAWKYSMARDLLGPISECLATTKTPSYEKILDFDRRVRQKGLPKNYNFFVGPDSEEYHDPSVCIRTWLVVQYRLIPMLYIHRPYFAQQALMDNSGNPLCSPYAPSFLAAYRSASVMIKRDLHYFERCPDLFLRYSGFWFHGFAAAVVMGLVVVRMPKSTMSLNALAELNATVDLFEKGAQVNIRARRSITFLRKLKSKAQQAYFTSRNGASSSSTDGAEELALFGGQTKLIQSKFLSKYWAYCGRPRESPLSSTPSSSNSGPSPGPFSDLGGDIGPVFATDAPPQSSNVTQTPLAVHPSLVDYLSNLPAEETDVGSTFSFSDDPMSMDWTQTAFQAHFPEFVQSLSTSQYPAPPVASYHESASAHAVGDGSGPSCHMIDDYAGLYTGFVLQADGFGNAQPSSDMGMDQQFMSLVQSSGLFDGLGNERL</sequence>
<name>A0A5C3MNT9_9AGAM</name>
<dbReference type="PANTHER" id="PTHR31001">
    <property type="entry name" value="UNCHARACTERIZED TRANSCRIPTIONAL REGULATORY PROTEIN"/>
    <property type="match status" value="1"/>
</dbReference>
<evidence type="ECO:0000256" key="5">
    <source>
        <dbReference type="SAM" id="Phobius"/>
    </source>
</evidence>
<dbReference type="SMART" id="SM00906">
    <property type="entry name" value="Fungal_trans"/>
    <property type="match status" value="1"/>
</dbReference>
<keyword evidence="5" id="KW-0812">Transmembrane</keyword>
<evidence type="ECO:0000259" key="6">
    <source>
        <dbReference type="PROSITE" id="PS50048"/>
    </source>
</evidence>
<dbReference type="CDD" id="cd00067">
    <property type="entry name" value="GAL4"/>
    <property type="match status" value="1"/>
</dbReference>
<feature type="region of interest" description="Disordered" evidence="4">
    <location>
        <begin position="681"/>
        <end position="722"/>
    </location>
</feature>
<comment type="subcellular location">
    <subcellularLocation>
        <location evidence="1">Nucleus</location>
    </subcellularLocation>
</comment>
<dbReference type="GO" id="GO:0006351">
    <property type="term" value="P:DNA-templated transcription"/>
    <property type="evidence" value="ECO:0007669"/>
    <property type="project" value="InterPro"/>
</dbReference>
<dbReference type="GO" id="GO:0003677">
    <property type="term" value="F:DNA binding"/>
    <property type="evidence" value="ECO:0007669"/>
    <property type="project" value="InterPro"/>
</dbReference>
<evidence type="ECO:0000256" key="1">
    <source>
        <dbReference type="ARBA" id="ARBA00004123"/>
    </source>
</evidence>
<protein>
    <recommendedName>
        <fullName evidence="6">Zn(2)-C6 fungal-type domain-containing protein</fullName>
    </recommendedName>
</protein>
<dbReference type="OrthoDB" id="424974at2759"/>
<dbReference type="Proteomes" id="UP000305948">
    <property type="component" value="Unassembled WGS sequence"/>
</dbReference>
<dbReference type="CDD" id="cd12148">
    <property type="entry name" value="fungal_TF_MHR"/>
    <property type="match status" value="1"/>
</dbReference>
<dbReference type="Gene3D" id="4.10.240.10">
    <property type="entry name" value="Zn(2)-C6 fungal-type DNA-binding domain"/>
    <property type="match status" value="1"/>
</dbReference>
<dbReference type="GO" id="GO:0008270">
    <property type="term" value="F:zinc ion binding"/>
    <property type="evidence" value="ECO:0007669"/>
    <property type="project" value="InterPro"/>
</dbReference>
<keyword evidence="5" id="KW-1133">Transmembrane helix</keyword>
<evidence type="ECO:0000256" key="4">
    <source>
        <dbReference type="SAM" id="MobiDB-lite"/>
    </source>
</evidence>
<dbReference type="SUPFAM" id="SSF57701">
    <property type="entry name" value="Zn2/Cys6 DNA-binding domain"/>
    <property type="match status" value="1"/>
</dbReference>
<dbReference type="PANTHER" id="PTHR31001:SF56">
    <property type="entry name" value="ZN(2)-C6 FUNGAL-TYPE DOMAIN-CONTAINING PROTEIN"/>
    <property type="match status" value="1"/>
</dbReference>